<gene>
    <name evidence="1" type="ORF">LCGC14_2011130</name>
</gene>
<organism evidence="1">
    <name type="scientific">marine sediment metagenome</name>
    <dbReference type="NCBI Taxonomy" id="412755"/>
    <lineage>
        <taxon>unclassified sequences</taxon>
        <taxon>metagenomes</taxon>
        <taxon>ecological metagenomes</taxon>
    </lineage>
</organism>
<proteinExistence type="predicted"/>
<protein>
    <submittedName>
        <fullName evidence="1">Uncharacterized protein</fullName>
    </submittedName>
</protein>
<dbReference type="EMBL" id="LAZR01023058">
    <property type="protein sequence ID" value="KKL79810.1"/>
    <property type="molecule type" value="Genomic_DNA"/>
</dbReference>
<accession>A0A0F9HDQ3</accession>
<name>A0A0F9HDQ3_9ZZZZ</name>
<dbReference type="AlphaFoldDB" id="A0A0F9HDQ3"/>
<comment type="caution">
    <text evidence="1">The sequence shown here is derived from an EMBL/GenBank/DDBJ whole genome shotgun (WGS) entry which is preliminary data.</text>
</comment>
<evidence type="ECO:0000313" key="1">
    <source>
        <dbReference type="EMBL" id="KKL79810.1"/>
    </source>
</evidence>
<reference evidence="1" key="1">
    <citation type="journal article" date="2015" name="Nature">
        <title>Complex archaea that bridge the gap between prokaryotes and eukaryotes.</title>
        <authorList>
            <person name="Spang A."/>
            <person name="Saw J.H."/>
            <person name="Jorgensen S.L."/>
            <person name="Zaremba-Niedzwiedzka K."/>
            <person name="Martijn J."/>
            <person name="Lind A.E."/>
            <person name="van Eijk R."/>
            <person name="Schleper C."/>
            <person name="Guy L."/>
            <person name="Ettema T.J."/>
        </authorList>
    </citation>
    <scope>NUCLEOTIDE SEQUENCE</scope>
</reference>
<sequence>MSSPRDDTTSTLEGDEDAANLIEFLSQLAHERAAVGKDISADNYARAAKTVERLAGEVERYRFALEYIRVCADPKAVPKLANDALCISGHEWDSGAHPYCLNCGIPKGEGSS</sequence>